<evidence type="ECO:0000313" key="1">
    <source>
        <dbReference type="EMBL" id="SOQ49155.1"/>
    </source>
</evidence>
<name>A0A2H1W7S6_SPOFR</name>
<accession>A0A2H1W7S6</accession>
<dbReference type="EMBL" id="ODYU01006895">
    <property type="protein sequence ID" value="SOQ49155.1"/>
    <property type="molecule type" value="Genomic_DNA"/>
</dbReference>
<proteinExistence type="predicted"/>
<organism evidence="1">
    <name type="scientific">Spodoptera frugiperda</name>
    <name type="common">Fall armyworm</name>
    <dbReference type="NCBI Taxonomy" id="7108"/>
    <lineage>
        <taxon>Eukaryota</taxon>
        <taxon>Metazoa</taxon>
        <taxon>Ecdysozoa</taxon>
        <taxon>Arthropoda</taxon>
        <taxon>Hexapoda</taxon>
        <taxon>Insecta</taxon>
        <taxon>Pterygota</taxon>
        <taxon>Neoptera</taxon>
        <taxon>Endopterygota</taxon>
        <taxon>Lepidoptera</taxon>
        <taxon>Glossata</taxon>
        <taxon>Ditrysia</taxon>
        <taxon>Noctuoidea</taxon>
        <taxon>Noctuidae</taxon>
        <taxon>Amphipyrinae</taxon>
        <taxon>Spodoptera</taxon>
    </lineage>
</organism>
<gene>
    <name evidence="1" type="ORF">SFRICE_034208</name>
</gene>
<reference evidence="1" key="1">
    <citation type="submission" date="2016-07" db="EMBL/GenBank/DDBJ databases">
        <authorList>
            <person name="Bretaudeau A."/>
        </authorList>
    </citation>
    <scope>NUCLEOTIDE SEQUENCE</scope>
    <source>
        <strain evidence="1">Rice</strain>
        <tissue evidence="1">Whole body</tissue>
    </source>
</reference>
<dbReference type="AlphaFoldDB" id="A0A2H1W7S6"/>
<protein>
    <submittedName>
        <fullName evidence="1">SFRICE_034208</fullName>
    </submittedName>
</protein>
<sequence length="95" mass="10375">MSVSLNSMFCNTIIHPKFNALKECDCTFGAVAGQLAVVQCVVGSIPARSNYLCESQIVVLCHVYVNLYVCKRTHDTGENPSVGKRLKKKNSGILL</sequence>